<gene>
    <name evidence="2" type="ORF">CCAND38_190010</name>
    <name evidence="3" type="ORF">CCAND93_180027</name>
</gene>
<dbReference type="EMBL" id="CDOI01000101">
    <property type="protein sequence ID" value="CEN44606.1"/>
    <property type="molecule type" value="Genomic_DNA"/>
</dbReference>
<sequence length="98" mass="10499">MLSVMTSGGFMTPRTTNSTNDSNKKGVRNLPIISTVLVFEIDNRNTVPKNRIAKTTLLNEGKDGCTPISNTVAPVRGIATNGPIHKMISIANTLINFG</sequence>
<organism evidence="2 5">
    <name type="scientific">Capnocytophaga canis</name>
    <dbReference type="NCBI Taxonomy" id="1848903"/>
    <lineage>
        <taxon>Bacteria</taxon>
        <taxon>Pseudomonadati</taxon>
        <taxon>Bacteroidota</taxon>
        <taxon>Flavobacteriia</taxon>
        <taxon>Flavobacteriales</taxon>
        <taxon>Flavobacteriaceae</taxon>
        <taxon>Capnocytophaga</taxon>
    </lineage>
</organism>
<evidence type="ECO:0000313" key="5">
    <source>
        <dbReference type="Proteomes" id="UP000045051"/>
    </source>
</evidence>
<dbReference type="Proteomes" id="UP000045051">
    <property type="component" value="Unassembled WGS sequence"/>
</dbReference>
<feature type="region of interest" description="Disordered" evidence="1">
    <location>
        <begin position="1"/>
        <end position="25"/>
    </location>
</feature>
<evidence type="ECO:0000313" key="4">
    <source>
        <dbReference type="Proteomes" id="UP000038200"/>
    </source>
</evidence>
<reference evidence="4 5" key="1">
    <citation type="submission" date="2015-01" db="EMBL/GenBank/DDBJ databases">
        <authorList>
            <person name="MANFREDI Pablo"/>
        </authorList>
    </citation>
    <scope>NUCLEOTIDE SEQUENCE [LARGE SCALE GENOMIC DNA]</scope>
    <source>
        <strain evidence="2 5">CcD38</strain>
        <strain evidence="3 4">CcD93</strain>
    </source>
</reference>
<evidence type="ECO:0000313" key="3">
    <source>
        <dbReference type="EMBL" id="CEN51719.1"/>
    </source>
</evidence>
<accession>A0A0B7HY52</accession>
<keyword evidence="5" id="KW-1185">Reference proteome</keyword>
<evidence type="ECO:0000313" key="2">
    <source>
        <dbReference type="EMBL" id="CEN44606.1"/>
    </source>
</evidence>
<evidence type="ECO:0000256" key="1">
    <source>
        <dbReference type="SAM" id="MobiDB-lite"/>
    </source>
</evidence>
<dbReference type="Proteomes" id="UP000038200">
    <property type="component" value="Unassembled WGS sequence"/>
</dbReference>
<protein>
    <submittedName>
        <fullName evidence="2">Uncharacterized protein</fullName>
    </submittedName>
</protein>
<dbReference type="EMBL" id="CDOL01000090">
    <property type="protein sequence ID" value="CEN51719.1"/>
    <property type="molecule type" value="Genomic_DNA"/>
</dbReference>
<proteinExistence type="predicted"/>
<dbReference type="AlphaFoldDB" id="A0A0B7HY52"/>
<name>A0A0B7HY52_9FLAO</name>